<dbReference type="RefSeq" id="WP_096920706.1">
    <property type="nucleotide sequence ID" value="NZ_CP029487.1"/>
</dbReference>
<keyword evidence="2" id="KW-1185">Reference proteome</keyword>
<protein>
    <submittedName>
        <fullName evidence="1">Uncharacterized protein</fullName>
    </submittedName>
</protein>
<evidence type="ECO:0000313" key="2">
    <source>
        <dbReference type="Proteomes" id="UP000218387"/>
    </source>
</evidence>
<gene>
    <name evidence="1" type="ORF">CPZ25_007005</name>
</gene>
<evidence type="ECO:0000313" key="1">
    <source>
        <dbReference type="EMBL" id="QCT71084.1"/>
    </source>
</evidence>
<dbReference type="KEGG" id="emt:CPZ25_007005"/>
<sequence>MGFKCTVKMDAPKTILAKRNLNPGGEAVKTLQKEIHAKAEPYTPKDTGNLIRTVLFNPFIGVLIYSASNRGFIYAYRVWNPANNFNFQQNGSGKRGNNWIVRMWIDQKADILKSVAKVAGGKMNEQSHY</sequence>
<organism evidence="1 2">
    <name type="scientific">Eubacterium maltosivorans</name>
    <dbReference type="NCBI Taxonomy" id="2041044"/>
    <lineage>
        <taxon>Bacteria</taxon>
        <taxon>Bacillati</taxon>
        <taxon>Bacillota</taxon>
        <taxon>Clostridia</taxon>
        <taxon>Eubacteriales</taxon>
        <taxon>Eubacteriaceae</taxon>
        <taxon>Eubacterium</taxon>
    </lineage>
</organism>
<name>A0A4P9C6X2_EUBML</name>
<dbReference type="EMBL" id="CP029487">
    <property type="protein sequence ID" value="QCT71084.1"/>
    <property type="molecule type" value="Genomic_DNA"/>
</dbReference>
<reference evidence="1 2" key="1">
    <citation type="submission" date="2018-05" db="EMBL/GenBank/DDBJ databases">
        <title>Genome comparison of Eubacterium sp.</title>
        <authorList>
            <person name="Feng Y."/>
            <person name="Sanchez-Andrea I."/>
            <person name="Stams A.J.M."/>
            <person name="De Vos W.M."/>
        </authorList>
    </citation>
    <scope>NUCLEOTIDE SEQUENCE [LARGE SCALE GENOMIC DNA]</scope>
    <source>
        <strain evidence="1 2">YI</strain>
    </source>
</reference>
<dbReference type="Proteomes" id="UP000218387">
    <property type="component" value="Chromosome"/>
</dbReference>
<proteinExistence type="predicted"/>
<dbReference type="AlphaFoldDB" id="A0A4P9C6X2"/>
<accession>A0A4P9C6X2</accession>